<dbReference type="NCBIfam" id="TIGR03519">
    <property type="entry name" value="T9SS_PorP_fam"/>
    <property type="match status" value="1"/>
</dbReference>
<reference evidence="3" key="1">
    <citation type="submission" date="2016-10" db="EMBL/GenBank/DDBJ databases">
        <authorList>
            <person name="Varghese N."/>
            <person name="Submissions S."/>
        </authorList>
    </citation>
    <scope>NUCLEOTIDE SEQUENCE [LARGE SCALE GENOMIC DNA]</scope>
    <source>
        <strain evidence="3">DSM 19110</strain>
    </source>
</reference>
<dbReference type="AlphaFoldDB" id="A0A1G9WDJ1"/>
<dbReference type="STRING" id="430522.BFS30_26890"/>
<dbReference type="Pfam" id="PF11751">
    <property type="entry name" value="PorP_SprF"/>
    <property type="match status" value="1"/>
</dbReference>
<sequence length="296" mass="32720">MKTKYKFLALVLMGFTISTKSQAQLNPLAAQYYSNQYLINPAFAGSTEGMKINAAYRKLWSNVPGSPLTQSITGDYGFNKVGIGLNVYHESAGLQRQTRVVGSYAYHLKLSEKNDQLHFGVSLGFMNQRLETSDIYGNPNDPMVGQYNDRKTYLDGDFGIAYTSDKLSVQASIPNLKSVLKKDVIKLADVTTFYAAASYKLHISEGLDGLDLEPKVAYRGVKGFDNIWDAGAQLEIANKQVFIMGLYHSTESATFGLGMDFRKKYLVSGMYTTQTSALSGYTNGSFELNLRLSLGK</sequence>
<dbReference type="Proteomes" id="UP000183200">
    <property type="component" value="Unassembled WGS sequence"/>
</dbReference>
<gene>
    <name evidence="2" type="ORF">SAMN05421820_105134</name>
</gene>
<dbReference type="InterPro" id="IPR019861">
    <property type="entry name" value="PorP/SprF_Bacteroidetes"/>
</dbReference>
<feature type="chain" id="PRO_5010343331" evidence="1">
    <location>
        <begin position="24"/>
        <end position="296"/>
    </location>
</feature>
<keyword evidence="3" id="KW-1185">Reference proteome</keyword>
<feature type="signal peptide" evidence="1">
    <location>
        <begin position="1"/>
        <end position="23"/>
    </location>
</feature>
<evidence type="ECO:0000313" key="3">
    <source>
        <dbReference type="Proteomes" id="UP000183200"/>
    </source>
</evidence>
<protein>
    <submittedName>
        <fullName evidence="2">Type IX secretion system membrane protein, PorP/SprF family</fullName>
    </submittedName>
</protein>
<organism evidence="2 3">
    <name type="scientific">Pedobacter steynii</name>
    <dbReference type="NCBI Taxonomy" id="430522"/>
    <lineage>
        <taxon>Bacteria</taxon>
        <taxon>Pseudomonadati</taxon>
        <taxon>Bacteroidota</taxon>
        <taxon>Sphingobacteriia</taxon>
        <taxon>Sphingobacteriales</taxon>
        <taxon>Sphingobacteriaceae</taxon>
        <taxon>Pedobacter</taxon>
    </lineage>
</organism>
<evidence type="ECO:0000256" key="1">
    <source>
        <dbReference type="SAM" id="SignalP"/>
    </source>
</evidence>
<proteinExistence type="predicted"/>
<dbReference type="EMBL" id="FNGY01000005">
    <property type="protein sequence ID" value="SDM82333.1"/>
    <property type="molecule type" value="Genomic_DNA"/>
</dbReference>
<dbReference type="RefSeq" id="WP_074608234.1">
    <property type="nucleotide sequence ID" value="NZ_FNGY01000005.1"/>
</dbReference>
<evidence type="ECO:0000313" key="2">
    <source>
        <dbReference type="EMBL" id="SDM82333.1"/>
    </source>
</evidence>
<keyword evidence="1" id="KW-0732">Signal</keyword>
<dbReference type="OrthoDB" id="891773at2"/>
<name>A0A1G9WDJ1_9SPHI</name>
<accession>A0A1G9WDJ1</accession>